<reference evidence="15" key="1">
    <citation type="journal article" date="2023" name="PhytoFront">
        <title>Draft Genome Resources of Seven Strains of Tilletia horrida, Causal Agent of Kernel Smut of Rice.</title>
        <authorList>
            <person name="Khanal S."/>
            <person name="Antony Babu S."/>
            <person name="Zhou X.G."/>
        </authorList>
    </citation>
    <scope>NUCLEOTIDE SEQUENCE</scope>
    <source>
        <strain evidence="15">TX3</strain>
    </source>
</reference>
<dbReference type="GO" id="GO:0051028">
    <property type="term" value="P:mRNA transport"/>
    <property type="evidence" value="ECO:0007669"/>
    <property type="project" value="UniProtKB-KW"/>
</dbReference>
<comment type="subcellular location">
    <subcellularLocation>
        <location evidence="1">Nucleus membrane</location>
        <topology evidence="1">Multi-pass membrane protein</topology>
    </subcellularLocation>
    <subcellularLocation>
        <location evidence="2">Nucleus</location>
        <location evidence="2">Nuclear pore complex</location>
    </subcellularLocation>
</comment>
<dbReference type="Proteomes" id="UP001176521">
    <property type="component" value="Unassembled WGS sequence"/>
</dbReference>
<feature type="transmembrane region" description="Helical" evidence="14">
    <location>
        <begin position="184"/>
        <end position="203"/>
    </location>
</feature>
<evidence type="ECO:0000313" key="15">
    <source>
        <dbReference type="EMBL" id="KAK0525537.1"/>
    </source>
</evidence>
<dbReference type="GO" id="GO:0006999">
    <property type="term" value="P:nuclear pore organization"/>
    <property type="evidence" value="ECO:0007669"/>
    <property type="project" value="TreeGrafter"/>
</dbReference>
<dbReference type="PANTHER" id="PTHR13269:SF6">
    <property type="entry name" value="NUCLEOPORIN NDC1"/>
    <property type="match status" value="1"/>
</dbReference>
<feature type="transmembrane region" description="Helical" evidence="14">
    <location>
        <begin position="102"/>
        <end position="129"/>
    </location>
</feature>
<evidence type="ECO:0000256" key="11">
    <source>
        <dbReference type="ARBA" id="ARBA00023136"/>
    </source>
</evidence>
<keyword evidence="6" id="KW-0509">mRNA transport</keyword>
<dbReference type="GO" id="GO:0070631">
    <property type="term" value="P:spindle pole body localization"/>
    <property type="evidence" value="ECO:0007669"/>
    <property type="project" value="TreeGrafter"/>
</dbReference>
<dbReference type="GO" id="GO:0031965">
    <property type="term" value="C:nuclear membrane"/>
    <property type="evidence" value="ECO:0007669"/>
    <property type="project" value="UniProtKB-SubCell"/>
</dbReference>
<evidence type="ECO:0000256" key="3">
    <source>
        <dbReference type="ARBA" id="ARBA00005760"/>
    </source>
</evidence>
<dbReference type="PANTHER" id="PTHR13269">
    <property type="entry name" value="NUCLEOPORIN NDC1"/>
    <property type="match status" value="1"/>
</dbReference>
<dbReference type="Pfam" id="PF09531">
    <property type="entry name" value="Ndc1_Nup"/>
    <property type="match status" value="1"/>
</dbReference>
<keyword evidence="10" id="KW-0906">Nuclear pore complex</keyword>
<evidence type="ECO:0000256" key="7">
    <source>
        <dbReference type="ARBA" id="ARBA00022927"/>
    </source>
</evidence>
<evidence type="ECO:0000256" key="14">
    <source>
        <dbReference type="SAM" id="Phobius"/>
    </source>
</evidence>
<gene>
    <name evidence="15" type="ORF">OC842_005474</name>
</gene>
<evidence type="ECO:0000256" key="2">
    <source>
        <dbReference type="ARBA" id="ARBA00004567"/>
    </source>
</evidence>
<dbReference type="AlphaFoldDB" id="A0AAN6G7S9"/>
<feature type="transmembrane region" description="Helical" evidence="14">
    <location>
        <begin position="60"/>
        <end position="82"/>
    </location>
</feature>
<keyword evidence="4" id="KW-0813">Transport</keyword>
<evidence type="ECO:0000256" key="6">
    <source>
        <dbReference type="ARBA" id="ARBA00022816"/>
    </source>
</evidence>
<keyword evidence="7" id="KW-0653">Protein transport</keyword>
<dbReference type="GO" id="GO:0005816">
    <property type="term" value="C:spindle pole body"/>
    <property type="evidence" value="ECO:0007669"/>
    <property type="project" value="TreeGrafter"/>
</dbReference>
<sequence>MPAGTSSMRVPAYADLLRIALPGRLGRIYAFSFLALHVTTSTLITVPLSPRTWPWLCLRLLWPPLIACSAAAFALGLLPLLIADRRATSHFASARMSSKGSIASITLLLLRIVYALVFSIAHATALAWANEATSPTYRDSWAPYIPSYFGRAAASSGTMTASSRKHGSYPGASAHAQTRPNERYIFLVISAVLTSTLVPILFARTSVQGNARRPGDSAALLFHPLELHSPLTTRLRAAAFPRLIAPTSAAEPGKEPAQLFLAHTLAALLLPLIAYLPIYTLIRRHLYRSILLLIIRLTAGDTRTAAQTLSGSVRHSTIALSAAAKLRYFLIPSLRGGVFSFLFNIELLLRPALLSAAIFAVAELSLSLGRVYASQPVLVSGYANPQLTAPPGSTANAQPSKDLYTAPTRCLVDGIVDSSAKILKAPSARSKDLYVLHLAVAELAMVASAPDGSRRRALFNDFGNASASSRLSLGADSFGSYGAALQPDRESAWAQVTKAGIKLLRAESTLVRDRIAPPKAPATVTAKADSAEASQLSKPNFGRDAFVPFVPPPGDKGGQAQPSGPKAPATKSVWDRLAEEVAASGSGPRSASTPARPQSDGPQTTATSALIVPPAAPAKAKGVLSSAMAVGSSVLRLFSPPAPARPTPASGTQSSSTELQRRADAVPPPVTPLEAGQALVEALQQNGQGVLRWLDQLVPKSRRDAVVKRVHEAVPAAASVTAHDGSSATTAFLQLLLPVSPRALSKYSPLIRTELEAVSTAASLSRVLPAHPALAVWIAQALTELAAASLTEDEYGCVQRASRASARLARSQRREGAGAAAGAAAAASEAGAGVSDVMEAMLALWEAVDAAVQHERRRLGQDESQGLALWEMSVQDVVLLPLRRSIGELWASFSRFGAEVGFGEGEEEAGRWRKRVEIVLRAGDVN</sequence>
<evidence type="ECO:0000256" key="12">
    <source>
        <dbReference type="ARBA" id="ARBA00023242"/>
    </source>
</evidence>
<evidence type="ECO:0008006" key="17">
    <source>
        <dbReference type="Google" id="ProtNLM"/>
    </source>
</evidence>
<keyword evidence="5 14" id="KW-0812">Transmembrane</keyword>
<dbReference type="GO" id="GO:0030674">
    <property type="term" value="F:protein-macromolecule adaptor activity"/>
    <property type="evidence" value="ECO:0007669"/>
    <property type="project" value="TreeGrafter"/>
</dbReference>
<dbReference type="EMBL" id="JAPDMQ010000394">
    <property type="protein sequence ID" value="KAK0525537.1"/>
    <property type="molecule type" value="Genomic_DNA"/>
</dbReference>
<accession>A0AAN6G7S9</accession>
<comment type="caution">
    <text evidence="15">The sequence shown here is derived from an EMBL/GenBank/DDBJ whole genome shotgun (WGS) entry which is preliminary data.</text>
</comment>
<keyword evidence="12" id="KW-0539">Nucleus</keyword>
<evidence type="ECO:0000256" key="8">
    <source>
        <dbReference type="ARBA" id="ARBA00022989"/>
    </source>
</evidence>
<comment type="similarity">
    <text evidence="3">Belongs to the NDC1 family.</text>
</comment>
<evidence type="ECO:0000256" key="9">
    <source>
        <dbReference type="ARBA" id="ARBA00023010"/>
    </source>
</evidence>
<feature type="compositionally biased region" description="Polar residues" evidence="13">
    <location>
        <begin position="587"/>
        <end position="606"/>
    </location>
</feature>
<proteinExistence type="inferred from homology"/>
<keyword evidence="11 14" id="KW-0472">Membrane</keyword>
<keyword evidence="8 14" id="KW-1133">Transmembrane helix</keyword>
<evidence type="ECO:0000313" key="16">
    <source>
        <dbReference type="Proteomes" id="UP001176521"/>
    </source>
</evidence>
<evidence type="ECO:0000256" key="10">
    <source>
        <dbReference type="ARBA" id="ARBA00023132"/>
    </source>
</evidence>
<organism evidence="15 16">
    <name type="scientific">Tilletia horrida</name>
    <dbReference type="NCBI Taxonomy" id="155126"/>
    <lineage>
        <taxon>Eukaryota</taxon>
        <taxon>Fungi</taxon>
        <taxon>Dikarya</taxon>
        <taxon>Basidiomycota</taxon>
        <taxon>Ustilaginomycotina</taxon>
        <taxon>Exobasidiomycetes</taxon>
        <taxon>Tilletiales</taxon>
        <taxon>Tilletiaceae</taxon>
        <taxon>Tilletia</taxon>
    </lineage>
</organism>
<keyword evidence="16" id="KW-1185">Reference proteome</keyword>
<evidence type="ECO:0000256" key="5">
    <source>
        <dbReference type="ARBA" id="ARBA00022692"/>
    </source>
</evidence>
<feature type="transmembrane region" description="Helical" evidence="14">
    <location>
        <begin position="28"/>
        <end position="48"/>
    </location>
</feature>
<keyword evidence="9" id="KW-0811">Translocation</keyword>
<feature type="transmembrane region" description="Helical" evidence="14">
    <location>
        <begin position="259"/>
        <end position="282"/>
    </location>
</feature>
<protein>
    <recommendedName>
        <fullName evidence="17">Nucleoporin NDC1</fullName>
    </recommendedName>
</protein>
<dbReference type="GO" id="GO:0070762">
    <property type="term" value="C:nuclear pore transmembrane ring"/>
    <property type="evidence" value="ECO:0007669"/>
    <property type="project" value="TreeGrafter"/>
</dbReference>
<evidence type="ECO:0000256" key="1">
    <source>
        <dbReference type="ARBA" id="ARBA00004232"/>
    </source>
</evidence>
<feature type="region of interest" description="Disordered" evidence="13">
    <location>
        <begin position="519"/>
        <end position="606"/>
    </location>
</feature>
<name>A0AAN6G7S9_9BASI</name>
<feature type="region of interest" description="Disordered" evidence="13">
    <location>
        <begin position="641"/>
        <end position="669"/>
    </location>
</feature>
<dbReference type="GO" id="GO:0015031">
    <property type="term" value="P:protein transport"/>
    <property type="evidence" value="ECO:0007669"/>
    <property type="project" value="UniProtKB-KW"/>
</dbReference>
<evidence type="ECO:0000256" key="4">
    <source>
        <dbReference type="ARBA" id="ARBA00022448"/>
    </source>
</evidence>
<dbReference type="InterPro" id="IPR019049">
    <property type="entry name" value="Nucleoporin_prot_Ndc1/Nup"/>
</dbReference>
<evidence type="ECO:0000256" key="13">
    <source>
        <dbReference type="SAM" id="MobiDB-lite"/>
    </source>
</evidence>